<dbReference type="SFLD" id="SFLDF00027">
    <property type="entry name" value="p-type_atpase"/>
    <property type="match status" value="1"/>
</dbReference>
<evidence type="ECO:0000313" key="13">
    <source>
        <dbReference type="Proteomes" id="UP000217265"/>
    </source>
</evidence>
<dbReference type="InterPro" id="IPR059000">
    <property type="entry name" value="ATPase_P-type_domA"/>
</dbReference>
<keyword evidence="3 10" id="KW-0812">Transmembrane</keyword>
<feature type="transmembrane region" description="Helical" evidence="10">
    <location>
        <begin position="80"/>
        <end position="107"/>
    </location>
</feature>
<dbReference type="GO" id="GO:0015086">
    <property type="term" value="F:cadmium ion transmembrane transporter activity"/>
    <property type="evidence" value="ECO:0007669"/>
    <property type="project" value="TreeGrafter"/>
</dbReference>
<dbReference type="SFLD" id="SFLDG00002">
    <property type="entry name" value="C1.7:_P-type_atpase_like"/>
    <property type="match status" value="1"/>
</dbReference>
<reference evidence="12 13" key="1">
    <citation type="submission" date="2017-09" db="EMBL/GenBank/DDBJ databases">
        <title>Complete genome sequence of Verrucomicrobial strain HZ-65, isolated from freshwater.</title>
        <authorList>
            <person name="Choi A."/>
        </authorList>
    </citation>
    <scope>NUCLEOTIDE SEQUENCE [LARGE SCALE GENOMIC DNA]</scope>
    <source>
        <strain evidence="12 13">HZ-65</strain>
    </source>
</reference>
<protein>
    <recommendedName>
        <fullName evidence="8">P-type Zn(2+) transporter</fullName>
        <ecNumber evidence="8">7.2.2.12</ecNumber>
    </recommendedName>
</protein>
<dbReference type="Gene3D" id="3.40.50.1000">
    <property type="entry name" value="HAD superfamily/HAD-like"/>
    <property type="match status" value="1"/>
</dbReference>
<feature type="transmembrane region" description="Helical" evidence="10">
    <location>
        <begin position="42"/>
        <end position="60"/>
    </location>
</feature>
<dbReference type="Proteomes" id="UP000217265">
    <property type="component" value="Chromosome"/>
</dbReference>
<evidence type="ECO:0000256" key="8">
    <source>
        <dbReference type="ARBA" id="ARBA00039097"/>
    </source>
</evidence>
<keyword evidence="7 10" id="KW-0472">Membrane</keyword>
<keyword evidence="10" id="KW-0547">Nucleotide-binding</keyword>
<dbReference type="PANTHER" id="PTHR48085:SF5">
    <property type="entry name" value="CADMIUM_ZINC-TRANSPORTING ATPASE HMA4-RELATED"/>
    <property type="match status" value="1"/>
</dbReference>
<dbReference type="RefSeq" id="WP_096056125.1">
    <property type="nucleotide sequence ID" value="NZ_CP023344.1"/>
</dbReference>
<evidence type="ECO:0000256" key="2">
    <source>
        <dbReference type="ARBA" id="ARBA00006024"/>
    </source>
</evidence>
<dbReference type="InterPro" id="IPR044492">
    <property type="entry name" value="P_typ_ATPase_HD_dom"/>
</dbReference>
<evidence type="ECO:0000256" key="10">
    <source>
        <dbReference type="RuleBase" id="RU362081"/>
    </source>
</evidence>
<dbReference type="Gene3D" id="2.70.150.10">
    <property type="entry name" value="Calcium-transporting ATPase, cytoplasmic transduction domain A"/>
    <property type="match status" value="1"/>
</dbReference>
<keyword evidence="10" id="KW-0067">ATP-binding</keyword>
<dbReference type="InterPro" id="IPR036412">
    <property type="entry name" value="HAD-like_sf"/>
</dbReference>
<feature type="transmembrane region" description="Helical" evidence="10">
    <location>
        <begin position="259"/>
        <end position="275"/>
    </location>
</feature>
<evidence type="ECO:0000256" key="7">
    <source>
        <dbReference type="ARBA" id="ARBA00023136"/>
    </source>
</evidence>
<keyword evidence="4 10" id="KW-0479">Metal-binding</keyword>
<keyword evidence="5" id="KW-1278">Translocase</keyword>
<keyword evidence="6 10" id="KW-1133">Transmembrane helix</keyword>
<dbReference type="SUPFAM" id="SSF81653">
    <property type="entry name" value="Calcium ATPase, transduction domain A"/>
    <property type="match status" value="1"/>
</dbReference>
<dbReference type="InterPro" id="IPR023298">
    <property type="entry name" value="ATPase_P-typ_TM_dom_sf"/>
</dbReference>
<gene>
    <name evidence="12" type="ORF">CMV30_11305</name>
</gene>
<dbReference type="SFLD" id="SFLDS00003">
    <property type="entry name" value="Haloacid_Dehalogenase"/>
    <property type="match status" value="1"/>
</dbReference>
<dbReference type="Pfam" id="PF00702">
    <property type="entry name" value="Hydrolase"/>
    <property type="match status" value="1"/>
</dbReference>
<proteinExistence type="inferred from homology"/>
<dbReference type="PANTHER" id="PTHR48085">
    <property type="entry name" value="CADMIUM/ZINC-TRANSPORTING ATPASE HMA2-RELATED"/>
    <property type="match status" value="1"/>
</dbReference>
<comment type="similarity">
    <text evidence="2 10">Belongs to the cation transport ATPase (P-type) (TC 3.A.3) family. Type IB subfamily.</text>
</comment>
<sequence>MSASATPLPPEMLGRLRVLFIAAAFLLAGAAAPWLRPGQDTIGSLLALIGLIIVATPIVKQTFTAMRATGFAATQFYMDQYVVIAIGACLATGQYITGGIVAVVLVLGQMLEERTVIGVEYALNRLRELSQVRARRILSVSQLSTLNSQPIDEELVDSRALRANDRIRIRPGDAVPADARIDSGESLINQSAITGESLPAEVRPGDRIFAGTTNLNGLLEATVLETGDDTVMARVTRILEEAKETEAPIIRMAEDYARYYTPLVLLIAASVFFFTQDINRAISVLIVSIPCAFVLASPSALVTAIACASRLGLLVKGAKHFEEGRRIDTVVFDKTGTLTEGVLHVENVWLHADTSRAEALAYAAALERHSNHPVAKAIQRAAETPSLNSQLSALNSPTNLQEHSGLGITAQLGSQKIHVGRPRWLSDSGIVLAPAPENADRFSLVAVVIDGVHVATIGLADRLRAEAPEALARLRTVGIEKFILLTGDRQPVAATIAARLGLTDFQAECLPEDKARRIEALKASGARVMVVGDGLNDAPALAAGHVGVAMGALGNDVAIATADVALMNNDLRRIADLIELSHRTVGTINQNLLCGFAFIILAVTLSALGFITPVAAAFFHEFSAFFVIFNSARLLRFDGLEDASNNVSAEPTPALALVSQPAKA</sequence>
<dbReference type="SUPFAM" id="SSF56784">
    <property type="entry name" value="HAD-like"/>
    <property type="match status" value="1"/>
</dbReference>
<evidence type="ECO:0000313" key="12">
    <source>
        <dbReference type="EMBL" id="ATC64493.1"/>
    </source>
</evidence>
<comment type="catalytic activity">
    <reaction evidence="9">
        <text>Zn(2+)(in) + ATP + H2O = Zn(2+)(out) + ADP + phosphate + H(+)</text>
        <dbReference type="Rhea" id="RHEA:20621"/>
        <dbReference type="ChEBI" id="CHEBI:15377"/>
        <dbReference type="ChEBI" id="CHEBI:15378"/>
        <dbReference type="ChEBI" id="CHEBI:29105"/>
        <dbReference type="ChEBI" id="CHEBI:30616"/>
        <dbReference type="ChEBI" id="CHEBI:43474"/>
        <dbReference type="ChEBI" id="CHEBI:456216"/>
        <dbReference type="EC" id="7.2.2.12"/>
    </reaction>
</comment>
<evidence type="ECO:0000256" key="5">
    <source>
        <dbReference type="ARBA" id="ARBA00022967"/>
    </source>
</evidence>
<dbReference type="InterPro" id="IPR008250">
    <property type="entry name" value="ATPase_P-typ_transduc_dom_A_sf"/>
</dbReference>
<dbReference type="InterPro" id="IPR051014">
    <property type="entry name" value="Cation_Transport_ATPase_IB"/>
</dbReference>
<evidence type="ECO:0000256" key="9">
    <source>
        <dbReference type="ARBA" id="ARBA00047308"/>
    </source>
</evidence>
<evidence type="ECO:0000259" key="11">
    <source>
        <dbReference type="Pfam" id="PF00122"/>
    </source>
</evidence>
<feature type="transmembrane region" description="Helical" evidence="10">
    <location>
        <begin position="281"/>
        <end position="306"/>
    </location>
</feature>
<organism evidence="12 13">
    <name type="scientific">Nibricoccus aquaticus</name>
    <dbReference type="NCBI Taxonomy" id="2576891"/>
    <lineage>
        <taxon>Bacteria</taxon>
        <taxon>Pseudomonadati</taxon>
        <taxon>Verrucomicrobiota</taxon>
        <taxon>Opitutia</taxon>
        <taxon>Opitutales</taxon>
        <taxon>Opitutaceae</taxon>
        <taxon>Nibricoccus</taxon>
    </lineage>
</organism>
<dbReference type="PRINTS" id="PR00119">
    <property type="entry name" value="CATATPASE"/>
</dbReference>
<evidence type="ECO:0000256" key="3">
    <source>
        <dbReference type="ARBA" id="ARBA00022692"/>
    </source>
</evidence>
<keyword evidence="13" id="KW-1185">Reference proteome</keyword>
<dbReference type="EMBL" id="CP023344">
    <property type="protein sequence ID" value="ATC64493.1"/>
    <property type="molecule type" value="Genomic_DNA"/>
</dbReference>
<evidence type="ECO:0000256" key="6">
    <source>
        <dbReference type="ARBA" id="ARBA00022989"/>
    </source>
</evidence>
<dbReference type="GO" id="GO:0016463">
    <property type="term" value="F:P-type zinc transporter activity"/>
    <property type="evidence" value="ECO:0007669"/>
    <property type="project" value="UniProtKB-EC"/>
</dbReference>
<dbReference type="InterPro" id="IPR018303">
    <property type="entry name" value="ATPase_P-typ_P_site"/>
</dbReference>
<dbReference type="GO" id="GO:0005886">
    <property type="term" value="C:plasma membrane"/>
    <property type="evidence" value="ECO:0007669"/>
    <property type="project" value="UniProtKB-SubCell"/>
</dbReference>
<dbReference type="NCBIfam" id="TIGR01494">
    <property type="entry name" value="ATPase_P-type"/>
    <property type="match status" value="1"/>
</dbReference>
<dbReference type="OrthoDB" id="9760364at2"/>
<feature type="transmembrane region" description="Helical" evidence="10">
    <location>
        <begin position="16"/>
        <end position="35"/>
    </location>
</feature>
<dbReference type="NCBIfam" id="TIGR01525">
    <property type="entry name" value="ATPase-IB_hvy"/>
    <property type="match status" value="1"/>
</dbReference>
<dbReference type="GO" id="GO:0005524">
    <property type="term" value="F:ATP binding"/>
    <property type="evidence" value="ECO:0007669"/>
    <property type="project" value="UniProtKB-UniRule"/>
</dbReference>
<dbReference type="GO" id="GO:0046872">
    <property type="term" value="F:metal ion binding"/>
    <property type="evidence" value="ECO:0007669"/>
    <property type="project" value="UniProtKB-KW"/>
</dbReference>
<dbReference type="AlphaFoldDB" id="A0A290Q7T8"/>
<feature type="transmembrane region" description="Helical" evidence="10">
    <location>
        <begin position="592"/>
        <end position="611"/>
    </location>
</feature>
<dbReference type="Pfam" id="PF00122">
    <property type="entry name" value="E1-E2_ATPase"/>
    <property type="match status" value="1"/>
</dbReference>
<dbReference type="EC" id="7.2.2.12" evidence="8"/>
<dbReference type="GO" id="GO:0016887">
    <property type="term" value="F:ATP hydrolysis activity"/>
    <property type="evidence" value="ECO:0007669"/>
    <property type="project" value="InterPro"/>
</dbReference>
<dbReference type="SUPFAM" id="SSF81665">
    <property type="entry name" value="Calcium ATPase, transmembrane domain M"/>
    <property type="match status" value="1"/>
</dbReference>
<dbReference type="InterPro" id="IPR023214">
    <property type="entry name" value="HAD_sf"/>
</dbReference>
<dbReference type="Gene3D" id="3.40.1110.10">
    <property type="entry name" value="Calcium-transporting ATPase, cytoplasmic domain N"/>
    <property type="match status" value="1"/>
</dbReference>
<keyword evidence="10" id="KW-1003">Cell membrane</keyword>
<evidence type="ECO:0000256" key="1">
    <source>
        <dbReference type="ARBA" id="ARBA00004370"/>
    </source>
</evidence>
<dbReference type="InterPro" id="IPR001757">
    <property type="entry name" value="P_typ_ATPase"/>
</dbReference>
<dbReference type="InterPro" id="IPR023299">
    <property type="entry name" value="ATPase_P-typ_cyto_dom_N"/>
</dbReference>
<name>A0A290Q7T8_9BACT</name>
<comment type="subcellular location">
    <subcellularLocation>
        <location evidence="10">Cell membrane</location>
    </subcellularLocation>
    <subcellularLocation>
        <location evidence="1">Membrane</location>
    </subcellularLocation>
</comment>
<dbReference type="PROSITE" id="PS00154">
    <property type="entry name" value="ATPASE_E1_E2"/>
    <property type="match status" value="1"/>
</dbReference>
<evidence type="ECO:0000256" key="4">
    <source>
        <dbReference type="ARBA" id="ARBA00022723"/>
    </source>
</evidence>
<accession>A0A290Q7T8</accession>
<dbReference type="InterPro" id="IPR027256">
    <property type="entry name" value="P-typ_ATPase_IB"/>
</dbReference>
<dbReference type="KEGG" id="vbh:CMV30_11305"/>
<feature type="domain" description="P-type ATPase A" evidence="11">
    <location>
        <begin position="154"/>
        <end position="239"/>
    </location>
</feature>